<dbReference type="Proteomes" id="UP000308365">
    <property type="component" value="Unassembled WGS sequence"/>
</dbReference>
<feature type="region of interest" description="Disordered" evidence="1">
    <location>
        <begin position="1"/>
        <end position="26"/>
    </location>
</feature>
<feature type="compositionally biased region" description="Low complexity" evidence="1">
    <location>
        <begin position="155"/>
        <end position="169"/>
    </location>
</feature>
<evidence type="ECO:0008006" key="4">
    <source>
        <dbReference type="Google" id="ProtNLM"/>
    </source>
</evidence>
<evidence type="ECO:0000256" key="1">
    <source>
        <dbReference type="SAM" id="MobiDB-lite"/>
    </source>
</evidence>
<feature type="compositionally biased region" description="Basic and acidic residues" evidence="1">
    <location>
        <begin position="303"/>
        <end position="313"/>
    </location>
</feature>
<organism evidence="2 3">
    <name type="scientific">Monodon monoceros</name>
    <name type="common">Narwhal</name>
    <name type="synonym">Ceratodon monodon</name>
    <dbReference type="NCBI Taxonomy" id="40151"/>
    <lineage>
        <taxon>Eukaryota</taxon>
        <taxon>Metazoa</taxon>
        <taxon>Chordata</taxon>
        <taxon>Craniata</taxon>
        <taxon>Vertebrata</taxon>
        <taxon>Euteleostomi</taxon>
        <taxon>Mammalia</taxon>
        <taxon>Eutheria</taxon>
        <taxon>Laurasiatheria</taxon>
        <taxon>Artiodactyla</taxon>
        <taxon>Whippomorpha</taxon>
        <taxon>Cetacea</taxon>
        <taxon>Odontoceti</taxon>
        <taxon>Monodontidae</taxon>
        <taxon>Monodon</taxon>
    </lineage>
</organism>
<gene>
    <name evidence="2" type="ORF">EI555_000724</name>
</gene>
<name>A0A4U1FJP5_MONMO</name>
<feature type="region of interest" description="Disordered" evidence="1">
    <location>
        <begin position="286"/>
        <end position="313"/>
    </location>
</feature>
<proteinExistence type="predicted"/>
<comment type="caution">
    <text evidence="2">The sequence shown here is derived from an EMBL/GenBank/DDBJ whole genome shotgun (WGS) entry which is preliminary data.</text>
</comment>
<dbReference type="EMBL" id="RWIC01000091">
    <property type="protein sequence ID" value="TKC50231.1"/>
    <property type="molecule type" value="Genomic_DNA"/>
</dbReference>
<protein>
    <recommendedName>
        <fullName evidence="4">Basic proline-rich protein-like</fullName>
    </recommendedName>
</protein>
<evidence type="ECO:0000313" key="3">
    <source>
        <dbReference type="Proteomes" id="UP000308365"/>
    </source>
</evidence>
<evidence type="ECO:0000313" key="2">
    <source>
        <dbReference type="EMBL" id="TKC50231.1"/>
    </source>
</evidence>
<dbReference type="AlphaFoldDB" id="A0A4U1FJP5"/>
<accession>A0A4U1FJP5</accession>
<sequence>MDQPAINRPRARLPICGKPRLPGSPAPGWKLFPVGNGNGRLFLPRCLAPVPHPSRALAPGGRSLGPDSFVDHGQGSPPRPSRNRRKFGISVGRPPESRGPAPPGGLAGGDFLSPGSPRARPYPPRGAAGHGSPTFPSRRARGPADRRAGGPGPPGAAARPGSPSRGLRAGQRRGPGRAAFRPGHRNTHPAPRGAASGRCCPCAPGPPRIPSLGGRPAPPSGHAGSRPPPPPAPRAGLRPEQPGKLGGPAPAPGVLSPRRPPKAWGSLPRGRPRALDLAHDLSALLTPSASPVGRLANSKRGRERADLQKLEKK</sequence>
<reference evidence="3" key="1">
    <citation type="journal article" date="2019" name="IScience">
        <title>Narwhal Genome Reveals Long-Term Low Genetic Diversity despite Current Large Abundance Size.</title>
        <authorList>
            <person name="Westbury M.V."/>
            <person name="Petersen B."/>
            <person name="Garde E."/>
            <person name="Heide-Jorgensen M.P."/>
            <person name="Lorenzen E.D."/>
        </authorList>
    </citation>
    <scope>NUCLEOTIDE SEQUENCE [LARGE SCALE GENOMIC DNA]</scope>
</reference>
<feature type="region of interest" description="Disordered" evidence="1">
    <location>
        <begin position="47"/>
        <end position="272"/>
    </location>
</feature>
<feature type="compositionally biased region" description="Low complexity" evidence="1">
    <location>
        <begin position="234"/>
        <end position="243"/>
    </location>
</feature>